<evidence type="ECO:0000313" key="9">
    <source>
        <dbReference type="Proteomes" id="UP001497457"/>
    </source>
</evidence>
<dbReference type="SUPFAM" id="SSF47699">
    <property type="entry name" value="Bifunctional inhibitor/lipid-transfer protein/seed storage 2S albumin"/>
    <property type="match status" value="1"/>
</dbReference>
<reference evidence="9" key="1">
    <citation type="submission" date="2024-06" db="EMBL/GenBank/DDBJ databases">
        <authorList>
            <person name="Ryan C."/>
        </authorList>
    </citation>
    <scope>NUCLEOTIDE SEQUENCE [LARGE SCALE GENOMIC DNA]</scope>
</reference>
<dbReference type="Proteomes" id="UP001497457">
    <property type="component" value="Chromosome 6rd"/>
</dbReference>
<evidence type="ECO:0000256" key="1">
    <source>
        <dbReference type="ARBA" id="ARBA00009748"/>
    </source>
</evidence>
<evidence type="ECO:0000313" key="7">
    <source>
        <dbReference type="EMBL" id="CAL5061916.1"/>
    </source>
</evidence>
<dbReference type="InterPro" id="IPR036312">
    <property type="entry name" value="Bifun_inhib/LTP/seed_sf"/>
</dbReference>
<gene>
    <name evidence="8" type="ORF">URODEC1_LOCUS103751</name>
    <name evidence="7" type="ORF">URODEC1_LOCUS97996</name>
</gene>
<organism evidence="8 9">
    <name type="scientific">Urochloa decumbens</name>
    <dbReference type="NCBI Taxonomy" id="240449"/>
    <lineage>
        <taxon>Eukaryota</taxon>
        <taxon>Viridiplantae</taxon>
        <taxon>Streptophyta</taxon>
        <taxon>Embryophyta</taxon>
        <taxon>Tracheophyta</taxon>
        <taxon>Spermatophyta</taxon>
        <taxon>Magnoliopsida</taxon>
        <taxon>Liliopsida</taxon>
        <taxon>Poales</taxon>
        <taxon>Poaceae</taxon>
        <taxon>PACMAD clade</taxon>
        <taxon>Panicoideae</taxon>
        <taxon>Panicodae</taxon>
        <taxon>Paniceae</taxon>
        <taxon>Melinidinae</taxon>
        <taxon>Urochloa</taxon>
    </lineage>
</organism>
<dbReference type="Proteomes" id="UP001497457">
    <property type="component" value="Chromosome 5rd"/>
</dbReference>
<proteinExistence type="inferred from homology"/>
<dbReference type="InterPro" id="IPR043325">
    <property type="entry name" value="LTSS"/>
</dbReference>
<evidence type="ECO:0000256" key="3">
    <source>
        <dbReference type="ARBA" id="ARBA00023157"/>
    </source>
</evidence>
<reference evidence="8 9" key="2">
    <citation type="submission" date="2024-10" db="EMBL/GenBank/DDBJ databases">
        <authorList>
            <person name="Ryan C."/>
        </authorList>
    </citation>
    <scope>NUCLEOTIDE SEQUENCE [LARGE SCALE GENOMIC DNA]</scope>
</reference>
<feature type="domain" description="Bifunctional inhibitor/plant lipid transfer protein/seed storage helical" evidence="6">
    <location>
        <begin position="56"/>
        <end position="134"/>
    </location>
</feature>
<dbReference type="Gene3D" id="1.10.110.10">
    <property type="entry name" value="Plant lipid-transfer and hydrophobic proteins"/>
    <property type="match status" value="1"/>
</dbReference>
<dbReference type="EMBL" id="OZ075116">
    <property type="protein sequence ID" value="CAL5072037.1"/>
    <property type="molecule type" value="Genomic_DNA"/>
</dbReference>
<dbReference type="InterPro" id="IPR016140">
    <property type="entry name" value="Bifunc_inhib/LTP/seed_store"/>
</dbReference>
<evidence type="ECO:0000313" key="8">
    <source>
        <dbReference type="EMBL" id="CAL5072037.1"/>
    </source>
</evidence>
<accession>A0ABC9FBP5</accession>
<name>A0ABC9FBP5_9POAL</name>
<protein>
    <recommendedName>
        <fullName evidence="6">Bifunctional inhibitor/plant lipid transfer protein/seed storage helical domain-containing protein</fullName>
    </recommendedName>
</protein>
<sequence length="166" mass="17731">MAPSSKKFLIALLVAFAISLQPSAAIRIPPLFPCIPFLPKIPFLPCYQPPPEPPVKDITECWTPLMKMMPCTGFLTNASVTEAPSACCKGFSSVADDGGAICYCHIGNGDVAKLLPAPMNFTRMYSLPRLCHVIIRLEAFAHCNPEKNGVPPITPPSPSAPSSPAP</sequence>
<dbReference type="PANTHER" id="PTHR33044">
    <property type="entry name" value="BIFUNCTIONAL INHIBITOR/LIPID-TRANSFER PROTEIN/SEED STORAGE 2S ALBUMIN SUPERFAMILY PROTEIN-RELATED"/>
    <property type="match status" value="1"/>
</dbReference>
<evidence type="ECO:0000256" key="4">
    <source>
        <dbReference type="ARBA" id="ARBA00023180"/>
    </source>
</evidence>
<dbReference type="Pfam" id="PF14368">
    <property type="entry name" value="LTP_2"/>
    <property type="match status" value="1"/>
</dbReference>
<dbReference type="EMBL" id="OZ075115">
    <property type="protein sequence ID" value="CAL5061916.1"/>
    <property type="molecule type" value="Genomic_DNA"/>
</dbReference>
<evidence type="ECO:0000256" key="5">
    <source>
        <dbReference type="SAM" id="SignalP"/>
    </source>
</evidence>
<comment type="similarity">
    <text evidence="1">Belongs to the plant LTP family.</text>
</comment>
<evidence type="ECO:0000259" key="6">
    <source>
        <dbReference type="Pfam" id="PF14368"/>
    </source>
</evidence>
<dbReference type="AlphaFoldDB" id="A0ABC9FBP5"/>
<feature type="signal peptide" evidence="5">
    <location>
        <begin position="1"/>
        <end position="25"/>
    </location>
</feature>
<feature type="chain" id="PRO_5044721919" description="Bifunctional inhibitor/plant lipid transfer protein/seed storage helical domain-containing protein" evidence="5">
    <location>
        <begin position="26"/>
        <end position="166"/>
    </location>
</feature>
<evidence type="ECO:0000256" key="2">
    <source>
        <dbReference type="ARBA" id="ARBA00022729"/>
    </source>
</evidence>
<keyword evidence="4" id="KW-0325">Glycoprotein</keyword>
<keyword evidence="9" id="KW-1185">Reference proteome</keyword>
<dbReference type="CDD" id="cd00010">
    <property type="entry name" value="AAI_LTSS"/>
    <property type="match status" value="1"/>
</dbReference>
<keyword evidence="2 5" id="KW-0732">Signal</keyword>
<keyword evidence="3" id="KW-1015">Disulfide bond</keyword>